<reference evidence="2 3" key="1">
    <citation type="journal article" date="2015" name="BMC Genomics">
        <title>Insights from the genome of Ophiocordyceps polyrhachis-furcata to pathogenicity and host specificity in insect fungi.</title>
        <authorList>
            <person name="Wichadakul D."/>
            <person name="Kobmoo N."/>
            <person name="Ingsriswang S."/>
            <person name="Tangphatsornruang S."/>
            <person name="Chantasingh D."/>
            <person name="Luangsa-ard J.J."/>
            <person name="Eurwilaichitr L."/>
        </authorList>
    </citation>
    <scope>NUCLEOTIDE SEQUENCE [LARGE SCALE GENOMIC DNA]</scope>
    <source>
        <strain evidence="2 3">BCC 54312</strain>
    </source>
</reference>
<gene>
    <name evidence="2" type="ORF">L249_0038</name>
</gene>
<accession>A0A367LEW2</accession>
<dbReference type="EMBL" id="LKCN02000007">
    <property type="protein sequence ID" value="RCI12963.1"/>
    <property type="molecule type" value="Genomic_DNA"/>
</dbReference>
<keyword evidence="3" id="KW-1185">Reference proteome</keyword>
<feature type="region of interest" description="Disordered" evidence="1">
    <location>
        <begin position="1"/>
        <end position="25"/>
    </location>
</feature>
<evidence type="ECO:0000256" key="1">
    <source>
        <dbReference type="SAM" id="MobiDB-lite"/>
    </source>
</evidence>
<dbReference type="AlphaFoldDB" id="A0A367LEW2"/>
<protein>
    <submittedName>
        <fullName evidence="2">Uncharacterized protein</fullName>
    </submittedName>
</protein>
<feature type="compositionally biased region" description="Acidic residues" evidence="1">
    <location>
        <begin position="10"/>
        <end position="21"/>
    </location>
</feature>
<feature type="region of interest" description="Disordered" evidence="1">
    <location>
        <begin position="116"/>
        <end position="171"/>
    </location>
</feature>
<sequence>MTDGVATDAKDEDSDGVEDKEDNLVDVGAREETQVEAVDNAHGRAVAPWAGVAAAGPELLLLAEQLEGVLEVDGLAGGDDGQQVLCEEADKGVPIADALTVEANLDEEHGQNAVLADMKGDGGVDDDFGPKGAALGADDDGQDRGDLNGEDEPALGFLELDEGRCEGDAGP</sequence>
<dbReference type="OrthoDB" id="445556at2759"/>
<comment type="caution">
    <text evidence="2">The sequence shown here is derived from an EMBL/GenBank/DDBJ whole genome shotgun (WGS) entry which is preliminary data.</text>
</comment>
<organism evidence="2 3">
    <name type="scientific">Ophiocordyceps polyrhachis-furcata BCC 54312</name>
    <dbReference type="NCBI Taxonomy" id="1330021"/>
    <lineage>
        <taxon>Eukaryota</taxon>
        <taxon>Fungi</taxon>
        <taxon>Dikarya</taxon>
        <taxon>Ascomycota</taxon>
        <taxon>Pezizomycotina</taxon>
        <taxon>Sordariomycetes</taxon>
        <taxon>Hypocreomycetidae</taxon>
        <taxon>Hypocreales</taxon>
        <taxon>Ophiocordycipitaceae</taxon>
        <taxon>Ophiocordyceps</taxon>
    </lineage>
</organism>
<evidence type="ECO:0000313" key="3">
    <source>
        <dbReference type="Proteomes" id="UP000253664"/>
    </source>
</evidence>
<evidence type="ECO:0000313" key="2">
    <source>
        <dbReference type="EMBL" id="RCI12963.1"/>
    </source>
</evidence>
<proteinExistence type="predicted"/>
<name>A0A367LEW2_9HYPO</name>
<feature type="compositionally biased region" description="Basic and acidic residues" evidence="1">
    <location>
        <begin position="161"/>
        <end position="171"/>
    </location>
</feature>
<dbReference type="Proteomes" id="UP000253664">
    <property type="component" value="Unassembled WGS sequence"/>
</dbReference>